<evidence type="ECO:0000256" key="3">
    <source>
        <dbReference type="SAM" id="MobiDB-lite"/>
    </source>
</evidence>
<sequence length="373" mass="41105">MDPFAIQNLVSGLSDLELALLLSLICEEHCVVETPIVDVDNVSGELALICENSFGLSYTILDCSTSTSRDGFGDSIVAPDSKRGRPSHVASSSTVSSVRKGSGPHSHLDERKIVNVVIAKNFNRVSSEIQLQALEAWLPHLEDDNGWLSEDQASLSSVVRKSQQFNNGFNDSSHIITEQMILQLRSLSHAVSVSAEVTRYLHNIVVFLRLNRAVAGGISARATKHFILVAKSLASLHGIDYLTPSLVCLAAKKVYRHRIVVAKPEDDRSLQYGSDLESVKVLLRGLDPDQIIDSVITEVEPPLSTIPRADHDDDDDFEHIDLNGTNSHYTPLTKCVTVQSGPFHERSASPSYTDIRGQQSKLAHYRYKRLNND</sequence>
<dbReference type="PANTHER" id="PTHR11603">
    <property type="entry name" value="AAA FAMILY ATPASE"/>
    <property type="match status" value="1"/>
</dbReference>
<reference evidence="5 6" key="1">
    <citation type="submission" date="2015-06" db="EMBL/GenBank/DDBJ databases">
        <title>Talaromyces atroroseus IBT 11181 draft genome.</title>
        <authorList>
            <person name="Rasmussen K.B."/>
            <person name="Rasmussen S."/>
            <person name="Petersen B."/>
            <person name="Sicheritz-Ponten T."/>
            <person name="Mortensen U.H."/>
            <person name="Thrane U."/>
        </authorList>
    </citation>
    <scope>NUCLEOTIDE SEQUENCE [LARGE SCALE GENOMIC DNA]</scope>
    <source>
        <strain evidence="5 6">IBT 11181</strain>
    </source>
</reference>
<dbReference type="OrthoDB" id="5582146at2759"/>
<dbReference type="Gene3D" id="1.10.8.80">
    <property type="entry name" value="Magnesium chelatase subunit I, C-Terminal domain"/>
    <property type="match status" value="1"/>
</dbReference>
<dbReference type="Pfam" id="PF17863">
    <property type="entry name" value="AAA_lid_2"/>
    <property type="match status" value="1"/>
</dbReference>
<feature type="domain" description="ChlI/MoxR AAA lid" evidence="4">
    <location>
        <begin position="209"/>
        <end position="268"/>
    </location>
</feature>
<dbReference type="GO" id="GO:0016851">
    <property type="term" value="F:magnesium chelatase activity"/>
    <property type="evidence" value="ECO:0007669"/>
    <property type="project" value="UniProtKB-EC"/>
</dbReference>
<accession>A0A225AJB7</accession>
<dbReference type="InterPro" id="IPR052041">
    <property type="entry name" value="Nucleic_acid_metab_PIN/TRAM"/>
</dbReference>
<dbReference type="PANTHER" id="PTHR11603:SF132">
    <property type="entry name" value="C2H2-TYPE DOMAIN-CONTAINING PROTEIN"/>
    <property type="match status" value="1"/>
</dbReference>
<evidence type="ECO:0000256" key="1">
    <source>
        <dbReference type="ARBA" id="ARBA00012825"/>
    </source>
</evidence>
<comment type="pathway">
    <text evidence="2">Porphyrin-containing compound metabolism.</text>
</comment>
<proteinExistence type="predicted"/>
<dbReference type="GeneID" id="31006331"/>
<dbReference type="AlphaFoldDB" id="A0A225AJB7"/>
<feature type="region of interest" description="Disordered" evidence="3">
    <location>
        <begin position="74"/>
        <end position="106"/>
    </location>
</feature>
<evidence type="ECO:0000313" key="6">
    <source>
        <dbReference type="Proteomes" id="UP000214365"/>
    </source>
</evidence>
<organism evidence="5 6">
    <name type="scientific">Talaromyces atroroseus</name>
    <dbReference type="NCBI Taxonomy" id="1441469"/>
    <lineage>
        <taxon>Eukaryota</taxon>
        <taxon>Fungi</taxon>
        <taxon>Dikarya</taxon>
        <taxon>Ascomycota</taxon>
        <taxon>Pezizomycotina</taxon>
        <taxon>Eurotiomycetes</taxon>
        <taxon>Eurotiomycetidae</taxon>
        <taxon>Eurotiales</taxon>
        <taxon>Trichocomaceae</taxon>
        <taxon>Talaromyces</taxon>
        <taxon>Talaromyces sect. Trachyspermi</taxon>
    </lineage>
</organism>
<feature type="compositionally biased region" description="Low complexity" evidence="3">
    <location>
        <begin position="87"/>
        <end position="101"/>
    </location>
</feature>
<evidence type="ECO:0000256" key="2">
    <source>
        <dbReference type="ARBA" id="ARBA00023444"/>
    </source>
</evidence>
<evidence type="ECO:0000313" key="5">
    <source>
        <dbReference type="EMBL" id="OKL58344.1"/>
    </source>
</evidence>
<dbReference type="Proteomes" id="UP000214365">
    <property type="component" value="Unassembled WGS sequence"/>
</dbReference>
<dbReference type="EC" id="6.6.1.1" evidence="1"/>
<dbReference type="RefSeq" id="XP_020118465.1">
    <property type="nucleotide sequence ID" value="XM_020268868.1"/>
</dbReference>
<name>A0A225AJB7_TALAT</name>
<dbReference type="EMBL" id="LFMY01000010">
    <property type="protein sequence ID" value="OKL58344.1"/>
    <property type="molecule type" value="Genomic_DNA"/>
</dbReference>
<dbReference type="InterPro" id="IPR041628">
    <property type="entry name" value="ChlI/MoxR_AAA_lid"/>
</dbReference>
<protein>
    <recommendedName>
        <fullName evidence="1">magnesium chelatase</fullName>
        <ecNumber evidence="1">6.6.1.1</ecNumber>
    </recommendedName>
</protein>
<comment type="caution">
    <text evidence="5">The sequence shown here is derived from an EMBL/GenBank/DDBJ whole genome shotgun (WGS) entry which is preliminary data.</text>
</comment>
<keyword evidence="6" id="KW-1185">Reference proteome</keyword>
<evidence type="ECO:0000259" key="4">
    <source>
        <dbReference type="Pfam" id="PF17863"/>
    </source>
</evidence>
<gene>
    <name evidence="5" type="ORF">UA08_06576</name>
</gene>